<comment type="caution">
    <text evidence="1">The sequence shown here is derived from an EMBL/GenBank/DDBJ whole genome shotgun (WGS) entry which is preliminary data.</text>
</comment>
<organism evidence="1 2">
    <name type="scientific">Williamsia marianensis</name>
    <dbReference type="NCBI Taxonomy" id="85044"/>
    <lineage>
        <taxon>Bacteria</taxon>
        <taxon>Bacillati</taxon>
        <taxon>Actinomycetota</taxon>
        <taxon>Actinomycetes</taxon>
        <taxon>Mycobacteriales</taxon>
        <taxon>Nocardiaceae</taxon>
        <taxon>Williamsia</taxon>
    </lineage>
</organism>
<evidence type="ECO:0000313" key="2">
    <source>
        <dbReference type="Proteomes" id="UP000274762"/>
    </source>
</evidence>
<dbReference type="EMBL" id="RBKV01000001">
    <property type="protein sequence ID" value="RKR94903.1"/>
    <property type="molecule type" value="Genomic_DNA"/>
</dbReference>
<dbReference type="Proteomes" id="UP000274762">
    <property type="component" value="Unassembled WGS sequence"/>
</dbReference>
<gene>
    <name evidence="1" type="ORF">DFJ75_1708</name>
</gene>
<dbReference type="AlphaFoldDB" id="A0A495K0X5"/>
<sequence>MSAANWELAQADLIAGGPSTHPAERLIFRLDAVQRMYEIERHADLQLAPTDLNLVGGDTA</sequence>
<accession>A0A495K0X5</accession>
<proteinExistence type="predicted"/>
<reference evidence="1 2" key="1">
    <citation type="submission" date="2018-10" db="EMBL/GenBank/DDBJ databases">
        <title>Sequencing the genomes of 1000 actinobacteria strains.</title>
        <authorList>
            <person name="Klenk H.-P."/>
        </authorList>
    </citation>
    <scope>NUCLEOTIDE SEQUENCE [LARGE SCALE GENOMIC DNA]</scope>
    <source>
        <strain evidence="1 2">DSM 44343</strain>
    </source>
</reference>
<name>A0A495K0X5_WILMA</name>
<evidence type="ECO:0000313" key="1">
    <source>
        <dbReference type="EMBL" id="RKR94903.1"/>
    </source>
</evidence>
<dbReference type="RefSeq" id="WP_062799685.1">
    <property type="nucleotide sequence ID" value="NZ_CBCRXS010000004.1"/>
</dbReference>
<protein>
    <submittedName>
        <fullName evidence="1">Uncharacterized protein</fullName>
    </submittedName>
</protein>